<dbReference type="PANTHER" id="PTHR11081">
    <property type="entry name" value="FLAP ENDONUCLEASE FAMILY MEMBER"/>
    <property type="match status" value="1"/>
</dbReference>
<dbReference type="OMA" id="MGIVNAK"/>
<keyword evidence="1" id="KW-0540">Nuclease</keyword>
<comment type="caution">
    <text evidence="6">The sequence shown here is derived from an EMBL/GenBank/DDBJ whole genome shotgun (WGS) entry which is preliminary data.</text>
</comment>
<sequence length="658" mass="75667">MGIPELWELLRPAFDRRLALDELVDQFIVEHSRPPRIAIDAYSFIFQADHSSILVEDKESILLQNVMAKILALIGLNISVVVVFDGVLKPSKTKEKENCGMSYENELERLQNNSNYSENNPFVEQLKKELVKNKIEYVQAAGEGEAQCAYLQKLGVVDYVISQDVDALVFGARKVLRNFSRFAEDIGQSPSKKSDITPKQSYYVTPVDMDKVEKETGLTVHRLIFLASLRGGDYSVGAKKMGIVNAKNLALCGTKFGLYYSRVKSKVELKELKKNPDRLVTEPPPDFATELIDCFVNDVDKVDLHPWELRKDSTSRQSQFATFLRKLNFYLREQNRDIFGRKVTLNEDFKIDEYYTMLYLFPLVTDKIVIFTPDTLSSGELQTDETINVKGTVTRTCISNNRVYHQHVGIPIDNLPKTQTQFFIPEDYSWSVKYLITKLMTHKDSTIQVTNYKEENGVEKLMLKYDLMAISQIITKILRPVSPGQNYIWVPRSLVELYAPKLIQNYVEQKKEKEYIKKHKYSPQKTTLDSLGLSPTKKKSGPIAFDLKSLSPNKTTPSPKKRKKHELLPGQQKLDFFIKKKKEDPFVHVPNLSRENSAIEPEDNPFLEIKEKAAKKQLPEKVKKEYEYQDSFFDDLPEISTSSIFLKSDNKQEKSVME</sequence>
<dbReference type="SMART" id="SM00484">
    <property type="entry name" value="XPGI"/>
    <property type="match status" value="1"/>
</dbReference>
<dbReference type="SUPFAM" id="SSF47807">
    <property type="entry name" value="5' to 3' exonuclease, C-terminal subdomain"/>
    <property type="match status" value="1"/>
</dbReference>
<evidence type="ECO:0000256" key="3">
    <source>
        <dbReference type="SAM" id="MobiDB-lite"/>
    </source>
</evidence>
<evidence type="ECO:0008006" key="8">
    <source>
        <dbReference type="Google" id="ProtNLM"/>
    </source>
</evidence>
<evidence type="ECO:0000256" key="2">
    <source>
        <dbReference type="ARBA" id="ARBA00022801"/>
    </source>
</evidence>
<dbReference type="PANTHER" id="PTHR11081:SF72">
    <property type="entry name" value="HOLLIDAY JUNCTION RESOLVASE YEN1"/>
    <property type="match status" value="1"/>
</dbReference>
<dbReference type="SMART" id="SM00485">
    <property type="entry name" value="XPGN"/>
    <property type="match status" value="1"/>
</dbReference>
<evidence type="ECO:0000256" key="1">
    <source>
        <dbReference type="ARBA" id="ARBA00022722"/>
    </source>
</evidence>
<dbReference type="AlphaFoldDB" id="M3JT02"/>
<evidence type="ECO:0000259" key="4">
    <source>
        <dbReference type="SMART" id="SM00484"/>
    </source>
</evidence>
<evidence type="ECO:0000313" key="7">
    <source>
        <dbReference type="Proteomes" id="UP000011777"/>
    </source>
</evidence>
<dbReference type="CDD" id="cd09870">
    <property type="entry name" value="PIN_YEN1"/>
    <property type="match status" value="1"/>
</dbReference>
<dbReference type="EMBL" id="AOGT01002243">
    <property type="protein sequence ID" value="EMG45960.1"/>
    <property type="molecule type" value="Genomic_DNA"/>
</dbReference>
<dbReference type="PRINTS" id="PR00853">
    <property type="entry name" value="XPGRADSUPER"/>
</dbReference>
<dbReference type="STRING" id="1245528.M3JT02"/>
<dbReference type="OrthoDB" id="2959108at2759"/>
<dbReference type="GO" id="GO:0005737">
    <property type="term" value="C:cytoplasm"/>
    <property type="evidence" value="ECO:0007669"/>
    <property type="project" value="TreeGrafter"/>
</dbReference>
<dbReference type="Proteomes" id="UP000011777">
    <property type="component" value="Unassembled WGS sequence"/>
</dbReference>
<feature type="domain" description="XPG-I" evidence="4">
    <location>
        <begin position="135"/>
        <end position="218"/>
    </location>
</feature>
<evidence type="ECO:0000313" key="6">
    <source>
        <dbReference type="EMBL" id="EMG45960.1"/>
    </source>
</evidence>
<dbReference type="SUPFAM" id="SSF88723">
    <property type="entry name" value="PIN domain-like"/>
    <property type="match status" value="1"/>
</dbReference>
<keyword evidence="7" id="KW-1185">Reference proteome</keyword>
<dbReference type="GO" id="GO:0005634">
    <property type="term" value="C:nucleus"/>
    <property type="evidence" value="ECO:0007669"/>
    <property type="project" value="TreeGrafter"/>
</dbReference>
<keyword evidence="2" id="KW-0378">Hydrolase</keyword>
<dbReference type="HOGENOM" id="CLU_015323_0_0_1"/>
<dbReference type="GO" id="GO:0008409">
    <property type="term" value="F:5'-3' exonuclease activity"/>
    <property type="evidence" value="ECO:0007669"/>
    <property type="project" value="TreeGrafter"/>
</dbReference>
<accession>M3JT02</accession>
<dbReference type="Pfam" id="PF00867">
    <property type="entry name" value="XPG_I"/>
    <property type="match status" value="1"/>
</dbReference>
<dbReference type="Gene3D" id="3.40.50.1010">
    <property type="entry name" value="5'-nuclease"/>
    <property type="match status" value="1"/>
</dbReference>
<dbReference type="eggNOG" id="KOG2520">
    <property type="taxonomic scope" value="Eukaryota"/>
</dbReference>
<dbReference type="InterPro" id="IPR006084">
    <property type="entry name" value="XPG/Rad2"/>
</dbReference>
<dbReference type="InterPro" id="IPR006085">
    <property type="entry name" value="XPG_DNA_repair_N"/>
</dbReference>
<dbReference type="GO" id="GO:0006281">
    <property type="term" value="P:DNA repair"/>
    <property type="evidence" value="ECO:0007669"/>
    <property type="project" value="UniProtKB-ARBA"/>
</dbReference>
<dbReference type="InterPro" id="IPR029060">
    <property type="entry name" value="PIN-like_dom_sf"/>
</dbReference>
<organism evidence="6 7">
    <name type="scientific">Candida maltosa (strain Xu316)</name>
    <name type="common">Yeast</name>
    <dbReference type="NCBI Taxonomy" id="1245528"/>
    <lineage>
        <taxon>Eukaryota</taxon>
        <taxon>Fungi</taxon>
        <taxon>Dikarya</taxon>
        <taxon>Ascomycota</taxon>
        <taxon>Saccharomycotina</taxon>
        <taxon>Pichiomycetes</taxon>
        <taxon>Debaryomycetaceae</taxon>
        <taxon>Candida/Lodderomyces clade</taxon>
        <taxon>Candida</taxon>
    </lineage>
</organism>
<dbReference type="GO" id="GO:0017108">
    <property type="term" value="F:5'-flap endonuclease activity"/>
    <property type="evidence" value="ECO:0007669"/>
    <property type="project" value="TreeGrafter"/>
</dbReference>
<proteinExistence type="predicted"/>
<name>M3JT02_CANMX</name>
<gene>
    <name evidence="6" type="ORF">G210_3817</name>
</gene>
<feature type="region of interest" description="Disordered" evidence="3">
    <location>
        <begin position="542"/>
        <end position="566"/>
    </location>
</feature>
<dbReference type="InterPro" id="IPR006086">
    <property type="entry name" value="XPG-I_dom"/>
</dbReference>
<reference evidence="6 7" key="1">
    <citation type="submission" date="2013-02" db="EMBL/GenBank/DDBJ databases">
        <title>Genome sequence of Candida maltosa Xu316, a potential industrial strain for xylitol and ethanol production.</title>
        <authorList>
            <person name="Yu J."/>
            <person name="Wang Q."/>
            <person name="Geng X."/>
            <person name="Bao W."/>
            <person name="He P."/>
            <person name="Cai J."/>
        </authorList>
    </citation>
    <scope>NUCLEOTIDE SEQUENCE [LARGE SCALE GENOMIC DNA]</scope>
    <source>
        <strain evidence="7">Xu316</strain>
    </source>
</reference>
<protein>
    <recommendedName>
        <fullName evidence="8">XPG-I domain-containing protein</fullName>
    </recommendedName>
</protein>
<feature type="domain" description="XPG N-terminal" evidence="5">
    <location>
        <begin position="1"/>
        <end position="106"/>
    </location>
</feature>
<evidence type="ECO:0000259" key="5">
    <source>
        <dbReference type="SMART" id="SM00485"/>
    </source>
</evidence>
<dbReference type="InterPro" id="IPR036279">
    <property type="entry name" value="5-3_exonuclease_C_sf"/>
</dbReference>